<protein>
    <submittedName>
        <fullName evidence="3">DUF2786 domain-containing protein</fullName>
    </submittedName>
</protein>
<evidence type="ECO:0000259" key="1">
    <source>
        <dbReference type="Pfam" id="PF10979"/>
    </source>
</evidence>
<dbReference type="AlphaFoldDB" id="A0A506V629"/>
<dbReference type="InterPro" id="IPR024498">
    <property type="entry name" value="DUF2786"/>
</dbReference>
<organism evidence="3 4">
    <name type="scientific">Mixta tenebrionis</name>
    <dbReference type="NCBI Taxonomy" id="2562439"/>
    <lineage>
        <taxon>Bacteria</taxon>
        <taxon>Pseudomonadati</taxon>
        <taxon>Pseudomonadota</taxon>
        <taxon>Gammaproteobacteria</taxon>
        <taxon>Enterobacterales</taxon>
        <taxon>Erwiniaceae</taxon>
        <taxon>Mixta</taxon>
    </lineage>
</organism>
<evidence type="ECO:0000259" key="2">
    <source>
        <dbReference type="Pfam" id="PF23771"/>
    </source>
</evidence>
<dbReference type="InterPro" id="IPR055592">
    <property type="entry name" value="DUF7168"/>
</dbReference>
<dbReference type="RefSeq" id="WP_141177344.1">
    <property type="nucleotide sequence ID" value="NZ_JBHUFX010000007.1"/>
</dbReference>
<dbReference type="PIRSF" id="PIRSF028111">
    <property type="entry name" value="UCP028111"/>
    <property type="match status" value="1"/>
</dbReference>
<proteinExistence type="predicted"/>
<reference evidence="3 4" key="1">
    <citation type="submission" date="2019-06" db="EMBL/GenBank/DDBJ databases">
        <authorList>
            <person name="Yang Y."/>
        </authorList>
    </citation>
    <scope>NUCLEOTIDE SEQUENCE [LARGE SCALE GENOMIC DNA]</scope>
    <source>
        <strain evidence="3 4">BIT-26</strain>
    </source>
</reference>
<dbReference type="Pfam" id="PF23771">
    <property type="entry name" value="DUF7168"/>
    <property type="match status" value="1"/>
</dbReference>
<gene>
    <name evidence="3" type="ORF">FKM52_17010</name>
</gene>
<dbReference type="Pfam" id="PF10979">
    <property type="entry name" value="DUF2786"/>
    <property type="match status" value="1"/>
</dbReference>
<dbReference type="OrthoDB" id="7275531at2"/>
<dbReference type="InterPro" id="IPR016868">
    <property type="entry name" value="Phage_B3_Orf5"/>
</dbReference>
<feature type="domain" description="DUF2786" evidence="1">
    <location>
        <begin position="14"/>
        <end position="47"/>
    </location>
</feature>
<evidence type="ECO:0000313" key="3">
    <source>
        <dbReference type="EMBL" id="TPW40879.1"/>
    </source>
</evidence>
<dbReference type="EMBL" id="VHQI01000011">
    <property type="protein sequence ID" value="TPW40879.1"/>
    <property type="molecule type" value="Genomic_DNA"/>
</dbReference>
<accession>A0A506V629</accession>
<dbReference type="Proteomes" id="UP000319523">
    <property type="component" value="Unassembled WGS sequence"/>
</dbReference>
<sequence length="239" mass="27147">MMNNTRQERLVSLVRKLLDLSRRNSNPHEAGLALSRAQRLMKQYGITEQEAGLSAIRKAPTQGAPSNAEKVPAWQESLVWAINHAFGCRAYYSWREANDGTYRRIVVFYGTGERPEVAAYAWDVLCRQLKDATTAYLKTQNKRLKLATRRHRADQFRAGWVCGVRRVISTFHISEQEVQLMENWMNNQNMKTATLRDVKDCRGSDLARQQGIEAGKNARLNHAVGGRGPVGIGYRAERS</sequence>
<evidence type="ECO:0000313" key="4">
    <source>
        <dbReference type="Proteomes" id="UP000319523"/>
    </source>
</evidence>
<comment type="caution">
    <text evidence="3">The sequence shown here is derived from an EMBL/GenBank/DDBJ whole genome shotgun (WGS) entry which is preliminary data.</text>
</comment>
<name>A0A506V629_9GAMM</name>
<keyword evidence="4" id="KW-1185">Reference proteome</keyword>
<feature type="domain" description="DUF7168" evidence="2">
    <location>
        <begin position="67"/>
        <end position="192"/>
    </location>
</feature>